<protein>
    <submittedName>
        <fullName evidence="1">Uncharacterized protein</fullName>
    </submittedName>
</protein>
<evidence type="ECO:0000313" key="1">
    <source>
        <dbReference type="EMBL" id="CAI6340786.1"/>
    </source>
</evidence>
<reference evidence="1" key="1">
    <citation type="submission" date="2023-01" db="EMBL/GenBank/DDBJ databases">
        <authorList>
            <person name="Van Ghelder C."/>
            <person name="Rancurel C."/>
        </authorList>
    </citation>
    <scope>NUCLEOTIDE SEQUENCE</scope>
    <source>
        <strain evidence="1">CNCM I-4278</strain>
    </source>
</reference>
<accession>A0A9W4UR44</accession>
<evidence type="ECO:0000313" key="2">
    <source>
        <dbReference type="Proteomes" id="UP001152607"/>
    </source>
</evidence>
<dbReference type="Proteomes" id="UP001152607">
    <property type="component" value="Unassembled WGS sequence"/>
</dbReference>
<dbReference type="EMBL" id="CAOQHR010000011">
    <property type="protein sequence ID" value="CAI6340786.1"/>
    <property type="molecule type" value="Genomic_DNA"/>
</dbReference>
<sequence>MQVQTWPVTHIAPGLRREARGLKYSSLLGSSSSPHSQSFGLPLEHLIGHPTPMLKILWPKKPTPIVA</sequence>
<gene>
    <name evidence="1" type="ORF">PDIGIT_LOCUS13971</name>
</gene>
<dbReference type="AlphaFoldDB" id="A0A9W4UR44"/>
<proteinExistence type="predicted"/>
<organism evidence="1 2">
    <name type="scientific">Periconia digitata</name>
    <dbReference type="NCBI Taxonomy" id="1303443"/>
    <lineage>
        <taxon>Eukaryota</taxon>
        <taxon>Fungi</taxon>
        <taxon>Dikarya</taxon>
        <taxon>Ascomycota</taxon>
        <taxon>Pezizomycotina</taxon>
        <taxon>Dothideomycetes</taxon>
        <taxon>Pleosporomycetidae</taxon>
        <taxon>Pleosporales</taxon>
        <taxon>Massarineae</taxon>
        <taxon>Periconiaceae</taxon>
        <taxon>Periconia</taxon>
    </lineage>
</organism>
<keyword evidence="2" id="KW-1185">Reference proteome</keyword>
<name>A0A9W4UR44_9PLEO</name>
<comment type="caution">
    <text evidence="1">The sequence shown here is derived from an EMBL/GenBank/DDBJ whole genome shotgun (WGS) entry which is preliminary data.</text>
</comment>